<protein>
    <submittedName>
        <fullName evidence="4">Arylsulfatase A or related enzyme</fullName>
    </submittedName>
</protein>
<evidence type="ECO:0000256" key="1">
    <source>
        <dbReference type="ARBA" id="ARBA00008779"/>
    </source>
</evidence>
<evidence type="ECO:0000256" key="2">
    <source>
        <dbReference type="ARBA" id="ARBA00022801"/>
    </source>
</evidence>
<keyword evidence="5" id="KW-1185">Reference proteome</keyword>
<dbReference type="SUPFAM" id="SSF53649">
    <property type="entry name" value="Alkaline phosphatase-like"/>
    <property type="match status" value="1"/>
</dbReference>
<organism evidence="4 5">
    <name type="scientific">Geosmithia morbida</name>
    <dbReference type="NCBI Taxonomy" id="1094350"/>
    <lineage>
        <taxon>Eukaryota</taxon>
        <taxon>Fungi</taxon>
        <taxon>Dikarya</taxon>
        <taxon>Ascomycota</taxon>
        <taxon>Pezizomycotina</taxon>
        <taxon>Sordariomycetes</taxon>
        <taxon>Hypocreomycetidae</taxon>
        <taxon>Hypocreales</taxon>
        <taxon>Bionectriaceae</taxon>
        <taxon>Geosmithia</taxon>
    </lineage>
</organism>
<dbReference type="Pfam" id="PF16347">
    <property type="entry name" value="SGSH_C"/>
    <property type="match status" value="1"/>
</dbReference>
<reference evidence="4" key="1">
    <citation type="submission" date="2020-03" db="EMBL/GenBank/DDBJ databases">
        <title>Site-based positive gene gene selection in Geosmithia morbida across the United States reveals a broad range of putative effectors and factors for local host and environmental adapation.</title>
        <authorList>
            <person name="Onufrak A."/>
            <person name="Murdoch R.W."/>
            <person name="Gazis R."/>
            <person name="Huff M."/>
            <person name="Staton M."/>
            <person name="Klingeman W."/>
            <person name="Hadziabdic D."/>
        </authorList>
    </citation>
    <scope>NUCLEOTIDE SEQUENCE</scope>
    <source>
        <strain evidence="4">1262</strain>
    </source>
</reference>
<dbReference type="EMBL" id="JAANYQ010000005">
    <property type="protein sequence ID" value="KAF4124241.1"/>
    <property type="molecule type" value="Genomic_DNA"/>
</dbReference>
<dbReference type="GO" id="GO:0016787">
    <property type="term" value="F:hydrolase activity"/>
    <property type="evidence" value="ECO:0007669"/>
    <property type="project" value="UniProtKB-KW"/>
</dbReference>
<dbReference type="GeneID" id="55972182"/>
<dbReference type="AlphaFoldDB" id="A0A9P4YYT2"/>
<keyword evidence="2" id="KW-0378">Hydrolase</keyword>
<dbReference type="PANTHER" id="PTHR43108">
    <property type="entry name" value="N-ACETYLGLUCOSAMINE-6-SULFATASE FAMILY MEMBER"/>
    <property type="match status" value="1"/>
</dbReference>
<dbReference type="InterPro" id="IPR017850">
    <property type="entry name" value="Alkaline_phosphatase_core_sf"/>
</dbReference>
<dbReference type="Gene3D" id="3.40.720.10">
    <property type="entry name" value="Alkaline Phosphatase, subunit A"/>
    <property type="match status" value="2"/>
</dbReference>
<sequence length="520" mass="59674">MADDHAAKSISCYGAGINHTPNLDRIANEGMLFNHCYVTNSICTPSRAAILTGTHNHVNGVMTLDSKINKRLPNVAKQLRASPARYQTAMVGKWHLGEGEAHEPTGFDYWSVVPGQGEYWDPQFIEPSGMTRTPGYATDIITDKCIDWIGKRDRSRPFFLMCHHKAPHRSWECDYKHKDLYRDPIRLPDTFTDDYKNRANAAKVAKMRVADDMTYGDLGIVQPEGPGGKIGPKMIDTWRSNDRKVPNPDDVTGLRFICKDTGEAFTFETKQELAEWKFQRYMQRYLRTIQSIDDNVGRMLDRLDVEGLADSTVVAYTSDQGFFLGEHGWFDKRFMYEESFQMPFVIRYPKLIRPKSVCDDIICNVDFAPTFLELAGVRVPTYMQGVSFRPLLGGETPADWQQVAYHRYWMHRDVIHEAYAHYGVRDQRYKLIYWYAEDLGLEGARPGGEEKEWELFDCQEDPLELFNCYADPKYADVVETMTKMLEDKMAEIGDEPIHNRLDELAKAGRGVPVETGGRNY</sequence>
<name>A0A9P4YYT2_9HYPO</name>
<dbReference type="CDD" id="cd16031">
    <property type="entry name" value="G6S_like"/>
    <property type="match status" value="1"/>
</dbReference>
<dbReference type="PROSITE" id="PS00523">
    <property type="entry name" value="SULFATASE_1"/>
    <property type="match status" value="1"/>
</dbReference>
<gene>
    <name evidence="4" type="ORF">GMORB2_5957</name>
</gene>
<proteinExistence type="inferred from homology"/>
<evidence type="ECO:0000313" key="4">
    <source>
        <dbReference type="EMBL" id="KAF4124241.1"/>
    </source>
</evidence>
<evidence type="ECO:0000313" key="5">
    <source>
        <dbReference type="Proteomes" id="UP000749293"/>
    </source>
</evidence>
<evidence type="ECO:0000259" key="3">
    <source>
        <dbReference type="Pfam" id="PF16347"/>
    </source>
</evidence>
<comment type="similarity">
    <text evidence="1">Belongs to the sulfatase family.</text>
</comment>
<dbReference type="Proteomes" id="UP000749293">
    <property type="component" value="Unassembled WGS sequence"/>
</dbReference>
<accession>A0A9P4YYT2</accession>
<feature type="domain" description="N-sulphoglucosamine sulphohydrolase C-terminal" evidence="3">
    <location>
        <begin position="325"/>
        <end position="488"/>
    </location>
</feature>
<dbReference type="InterPro" id="IPR024607">
    <property type="entry name" value="Sulfatase_CS"/>
</dbReference>
<dbReference type="OrthoDB" id="103349at2759"/>
<dbReference type="PANTHER" id="PTHR43108:SF6">
    <property type="entry name" value="N-SULPHOGLUCOSAMINE SULPHOHYDROLASE"/>
    <property type="match status" value="1"/>
</dbReference>
<dbReference type="RefSeq" id="XP_035322893.1">
    <property type="nucleotide sequence ID" value="XM_035467927.1"/>
</dbReference>
<comment type="caution">
    <text evidence="4">The sequence shown here is derived from an EMBL/GenBank/DDBJ whole genome shotgun (WGS) entry which is preliminary data.</text>
</comment>
<dbReference type="InterPro" id="IPR032506">
    <property type="entry name" value="SGSH_C"/>
</dbReference>